<dbReference type="AlphaFoldDB" id="A0A934NF76"/>
<reference evidence="3 4" key="1">
    <citation type="submission" date="2020-10" db="EMBL/GenBank/DDBJ databases">
        <title>Ca. Dormibacterota MAGs.</title>
        <authorList>
            <person name="Montgomery K."/>
        </authorList>
    </citation>
    <scope>NUCLEOTIDE SEQUENCE [LARGE SCALE GENOMIC DNA]</scope>
    <source>
        <strain evidence="3">Mitchell_Peninsula_5</strain>
    </source>
</reference>
<dbReference type="InterPro" id="IPR001173">
    <property type="entry name" value="Glyco_trans_2-like"/>
</dbReference>
<dbReference type="InterPro" id="IPR050834">
    <property type="entry name" value="Glycosyltransf_2"/>
</dbReference>
<proteinExistence type="predicted"/>
<dbReference type="Proteomes" id="UP000614410">
    <property type="component" value="Unassembled WGS sequence"/>
</dbReference>
<dbReference type="PANTHER" id="PTHR43685">
    <property type="entry name" value="GLYCOSYLTRANSFERASE"/>
    <property type="match status" value="1"/>
</dbReference>
<evidence type="ECO:0000313" key="4">
    <source>
        <dbReference type="Proteomes" id="UP000614410"/>
    </source>
</evidence>
<protein>
    <submittedName>
        <fullName evidence="3">Glycosyltransferase family 2 protein</fullName>
    </submittedName>
</protein>
<dbReference type="EMBL" id="JAEKNN010000047">
    <property type="protein sequence ID" value="MBJ7609563.1"/>
    <property type="molecule type" value="Genomic_DNA"/>
</dbReference>
<dbReference type="InterPro" id="IPR029044">
    <property type="entry name" value="Nucleotide-diphossugar_trans"/>
</dbReference>
<name>A0A934NF76_9BACT</name>
<gene>
    <name evidence="3" type="ORF">JF887_09080</name>
</gene>
<comment type="caution">
    <text evidence="3">The sequence shown here is derived from an EMBL/GenBank/DDBJ whole genome shotgun (WGS) entry which is preliminary data.</text>
</comment>
<evidence type="ECO:0000313" key="3">
    <source>
        <dbReference type="EMBL" id="MBJ7609563.1"/>
    </source>
</evidence>
<accession>A0A934NF76</accession>
<feature type="domain" description="Glycosyltransferase 2-like" evidence="2">
    <location>
        <begin position="13"/>
        <end position="175"/>
    </location>
</feature>
<evidence type="ECO:0000256" key="1">
    <source>
        <dbReference type="SAM" id="MobiDB-lite"/>
    </source>
</evidence>
<dbReference type="SUPFAM" id="SSF53448">
    <property type="entry name" value="Nucleotide-diphospho-sugar transferases"/>
    <property type="match status" value="1"/>
</dbReference>
<dbReference type="PANTHER" id="PTHR43685:SF2">
    <property type="entry name" value="GLYCOSYLTRANSFERASE 2-LIKE DOMAIN-CONTAINING PROTEIN"/>
    <property type="match status" value="1"/>
</dbReference>
<sequence>MKHIGLADCGAITVVVALYNGRSYVRRALETVAEQTVAPAEVIVVDDGSTDGSAQVVDSTDTPFPMRVIRQDNRGQSAARNVGIGAATTDLIAFLDQDDEWRPRHLELLCRAIGKRQDIGWAYSDFDEMDSLGSTVTHRFINEHGLVHPKRTLAACLRSDVMAIPSASLMRKAALLDVGGFDEALSGYEDDDLFVRMFRADWRHIFVPKSLTRFRVHGHASETTPSSSMDRRFLESRMRYLEKLTDTVGDDYRLNRFWVRDLVLPRFFVTTVDDYSKALTRADWAHARRSAEATRQIAAMLPPRLKRRVGVGLLRYPRLCRRLLRMMRVLPPPLRRLIAPSLRVHTARRRPPWPPGVPVQPSDGEPGSAASAVDGRARIEPQQQASLQDASAHGGVRFRQGRGLRDGEASPGLVNRENHTCEQCTASCLRCVSKGIDQPTG</sequence>
<dbReference type="Pfam" id="PF00535">
    <property type="entry name" value="Glycos_transf_2"/>
    <property type="match status" value="1"/>
</dbReference>
<dbReference type="CDD" id="cd00761">
    <property type="entry name" value="Glyco_tranf_GTA_type"/>
    <property type="match status" value="1"/>
</dbReference>
<evidence type="ECO:0000259" key="2">
    <source>
        <dbReference type="Pfam" id="PF00535"/>
    </source>
</evidence>
<dbReference type="Gene3D" id="3.90.550.10">
    <property type="entry name" value="Spore Coat Polysaccharide Biosynthesis Protein SpsA, Chain A"/>
    <property type="match status" value="1"/>
</dbReference>
<feature type="region of interest" description="Disordered" evidence="1">
    <location>
        <begin position="347"/>
        <end position="415"/>
    </location>
</feature>
<organism evidence="3 4">
    <name type="scientific">Candidatus Amunia macphersoniae</name>
    <dbReference type="NCBI Taxonomy" id="3127014"/>
    <lineage>
        <taxon>Bacteria</taxon>
        <taxon>Bacillati</taxon>
        <taxon>Candidatus Dormiibacterota</taxon>
        <taxon>Candidatus Dormibacteria</taxon>
        <taxon>Candidatus Aeolococcales</taxon>
        <taxon>Candidatus Aeolococcaceae</taxon>
        <taxon>Candidatus Amunia</taxon>
    </lineage>
</organism>